<evidence type="ECO:0000256" key="5">
    <source>
        <dbReference type="ARBA" id="ARBA00022989"/>
    </source>
</evidence>
<keyword evidence="3 8" id="KW-0378">Hydrolase</keyword>
<dbReference type="Pfam" id="PF20428">
    <property type="entry name" value="Sey1_3HB"/>
    <property type="match status" value="1"/>
</dbReference>
<dbReference type="SUPFAM" id="SSF52540">
    <property type="entry name" value="P-loop containing nucleoside triphosphate hydrolases"/>
    <property type="match status" value="1"/>
</dbReference>
<dbReference type="InterPro" id="IPR008803">
    <property type="entry name" value="RHD3/Sey1"/>
</dbReference>
<proteinExistence type="inferred from homology"/>
<evidence type="ECO:0000256" key="9">
    <source>
        <dbReference type="SAM" id="Phobius"/>
    </source>
</evidence>
<keyword evidence="5 8" id="KW-1133">Transmembrane helix</keyword>
<dbReference type="PANTHER" id="PTHR45923">
    <property type="entry name" value="PROTEIN SEY1"/>
    <property type="match status" value="1"/>
</dbReference>
<accession>G0VG92</accession>
<evidence type="ECO:0000256" key="1">
    <source>
        <dbReference type="ARBA" id="ARBA00022692"/>
    </source>
</evidence>
<evidence type="ECO:0000256" key="2">
    <source>
        <dbReference type="ARBA" id="ARBA00022741"/>
    </source>
</evidence>
<feature type="domain" description="GB1/RHD3-type G" evidence="10">
    <location>
        <begin position="33"/>
        <end position="263"/>
    </location>
</feature>
<dbReference type="GeneID" id="96904161"/>
<dbReference type="GO" id="GO:0005525">
    <property type="term" value="F:GTP binding"/>
    <property type="evidence" value="ECO:0007669"/>
    <property type="project" value="UniProtKB-UniRule"/>
</dbReference>
<dbReference type="Pfam" id="PF05879">
    <property type="entry name" value="RHD3_GTPase"/>
    <property type="match status" value="1"/>
</dbReference>
<dbReference type="HAMAP" id="MF_03109">
    <property type="entry name" value="Sey1"/>
    <property type="match status" value="1"/>
</dbReference>
<reference key="2">
    <citation type="submission" date="2011-08" db="EMBL/GenBank/DDBJ databases">
        <title>Genome sequence of Naumovozyma castellii.</title>
        <authorList>
            <person name="Gordon J.L."/>
            <person name="Armisen D."/>
            <person name="Proux-Wera E."/>
            <person name="OhEigeartaigh S.S."/>
            <person name="Byrne K.P."/>
            <person name="Wolfe K.H."/>
        </authorList>
    </citation>
    <scope>NUCLEOTIDE SEQUENCE</scope>
    <source>
        <strain>Type strain:CBS 4309</strain>
    </source>
</reference>
<feature type="transmembrane region" description="Helical" evidence="9">
    <location>
        <begin position="684"/>
        <end position="700"/>
    </location>
</feature>
<dbReference type="Proteomes" id="UP000001640">
    <property type="component" value="Chromosome 6"/>
</dbReference>
<dbReference type="HOGENOM" id="CLU_011270_0_0_1"/>
<dbReference type="EMBL" id="HE576757">
    <property type="protein sequence ID" value="CCC70512.1"/>
    <property type="molecule type" value="Genomic_DNA"/>
</dbReference>
<keyword evidence="7 8" id="KW-0472">Membrane</keyword>
<dbReference type="PANTHER" id="PTHR45923:SF2">
    <property type="entry name" value="PROTEIN SEY1"/>
    <property type="match status" value="1"/>
</dbReference>
<dbReference type="OrthoDB" id="1597724at2759"/>
<gene>
    <name evidence="11" type="primary">NCAS0F00280</name>
    <name evidence="8" type="synonym">SEY1</name>
    <name evidence="11" type="ordered locus">NCAS_0F00280</name>
</gene>
<keyword evidence="1 8" id="KW-0812">Transmembrane</keyword>
<evidence type="ECO:0000256" key="6">
    <source>
        <dbReference type="ARBA" id="ARBA00023134"/>
    </source>
</evidence>
<dbReference type="GO" id="GO:0048309">
    <property type="term" value="P:endoplasmic reticulum inheritance"/>
    <property type="evidence" value="ECO:0007669"/>
    <property type="project" value="EnsemblFungi"/>
</dbReference>
<dbReference type="STRING" id="1064592.G0VG92"/>
<dbReference type="eggNOG" id="KOG2203">
    <property type="taxonomic scope" value="Eukaryota"/>
</dbReference>
<keyword evidence="12" id="KW-1185">Reference proteome</keyword>
<dbReference type="CDD" id="cd01851">
    <property type="entry name" value="GBP"/>
    <property type="match status" value="1"/>
</dbReference>
<dbReference type="InterPro" id="IPR030386">
    <property type="entry name" value="G_GB1_RHD3_dom"/>
</dbReference>
<dbReference type="InterPro" id="IPR046758">
    <property type="entry name" value="Sey1/RHD3-like_3HB"/>
</dbReference>
<evidence type="ECO:0000256" key="3">
    <source>
        <dbReference type="ARBA" id="ARBA00022801"/>
    </source>
</evidence>
<name>G0VG92_NAUCA</name>
<dbReference type="GO" id="GO:0003924">
    <property type="term" value="F:GTPase activity"/>
    <property type="evidence" value="ECO:0007669"/>
    <property type="project" value="UniProtKB-UniRule"/>
</dbReference>
<comment type="subcellular location">
    <subcellularLocation>
        <location evidence="8">Endoplasmic reticulum membrane</location>
        <topology evidence="8">Multi-pass membrane protein</topology>
    </subcellularLocation>
    <text evidence="8">Enriched in the cortical ER. Concentrated in punctae along the ER tubules.</text>
</comment>
<dbReference type="GO" id="GO:0032541">
    <property type="term" value="C:cortical endoplasmic reticulum"/>
    <property type="evidence" value="ECO:0007669"/>
    <property type="project" value="EnsemblFungi"/>
</dbReference>
<sequence length="787" mass="91399">MDAIQLIDEEKHFSQDALSFFSQCTGQDDQDIGLNYHVISVFGSQSSGKSTLLNILFNTTFDTMDAQVKRQQTTKGIWLAHTKEVNTTQSPKATTSDIFVLDVEGSDGSERGEDQDFERKAALFAIAVSEVLIVNMWEQQIGLYQGNNMGLLKTVFEVNLSLFGTKKNDHKVLLLFVIRDHVGVTPMSSLSESLTNELEKVWSDLNKPEGTEETSLYDFFDLKFVGLGHKLLQNEKFIEDVKKMGDSFINKDDTANCYFKPNYHHMLPLEGWSMYAENCWEQIEHNKDLDLPTQQILVARFKTEEILNEAFNSFMIDYNDSISVVINDKTKLITFLQDLKKKCLREYDNHANRYNRIVYEEKRKELLEKITEQYEDTIGTFLEDLSTDLLSQLEAEVSSKKSTKDSFKKRLTESSNIVLEQFTQTVKLFQSAELLGDSQEILEAFKERTNDKSKGLRQKALKLLLTRLNKTISATIKDETIHLLSNPEVDLWDQIILRFEETISVNLERFEIDQTTSEGNDTTKIFDFQLGLSEQENSDAYKKICQAAWSTLQTIVHDYLKEDTVVSILRERFDNKFRYDENDAPRLWKNEEEIDKAFAIAKEHALEVFTVLSLAKTTDNIEVVPDISMSEEEYEDEEGGYHIDRFAHLFNELQKEKILKQFRRQINLTVLDSKRSIITTTTHIPIWIYCLLVILGWNEFMMVIRNPLFVTLTLILSVAFYFIHKFDLWGPVVNVARTAVGETRETIKEKLRDFVIDEHEKPKKRDEKIQSEKEKYELQDFTEEKKY</sequence>
<dbReference type="PROSITE" id="PS51715">
    <property type="entry name" value="G_GB1_RHD3"/>
    <property type="match status" value="1"/>
</dbReference>
<feature type="topological domain" description="Cytoplasmic" evidence="8">
    <location>
        <begin position="729"/>
        <end position="787"/>
    </location>
</feature>
<dbReference type="GO" id="GO:0016320">
    <property type="term" value="P:endoplasmic reticulum membrane fusion"/>
    <property type="evidence" value="ECO:0007669"/>
    <property type="project" value="EnsemblFungi"/>
</dbReference>
<evidence type="ECO:0000313" key="12">
    <source>
        <dbReference type="Proteomes" id="UP000001640"/>
    </source>
</evidence>
<protein>
    <recommendedName>
        <fullName evidence="10">GB1/RHD3-type G domain-containing protein</fullName>
    </recommendedName>
</protein>
<keyword evidence="4 8" id="KW-0256">Endoplasmic reticulum</keyword>
<dbReference type="FunCoup" id="G0VG92">
    <property type="interactions" value="77"/>
</dbReference>
<dbReference type="GO" id="GO:0005789">
    <property type="term" value="C:endoplasmic reticulum membrane"/>
    <property type="evidence" value="ECO:0007669"/>
    <property type="project" value="UniProtKB-SubCell"/>
</dbReference>
<feature type="binding site" evidence="8">
    <location>
        <begin position="43"/>
        <end position="50"/>
    </location>
    <ligand>
        <name>GTP</name>
        <dbReference type="ChEBI" id="CHEBI:37565"/>
    </ligand>
</feature>
<evidence type="ECO:0000259" key="10">
    <source>
        <dbReference type="PROSITE" id="PS51715"/>
    </source>
</evidence>
<dbReference type="OMA" id="PIIKMTE"/>
<organism evidence="11 12">
    <name type="scientific">Naumovozyma castellii</name>
    <name type="common">Yeast</name>
    <name type="synonym">Saccharomyces castellii</name>
    <dbReference type="NCBI Taxonomy" id="27288"/>
    <lineage>
        <taxon>Eukaryota</taxon>
        <taxon>Fungi</taxon>
        <taxon>Dikarya</taxon>
        <taxon>Ascomycota</taxon>
        <taxon>Saccharomycotina</taxon>
        <taxon>Saccharomycetes</taxon>
        <taxon>Saccharomycetales</taxon>
        <taxon>Saccharomycetaceae</taxon>
        <taxon>Naumovozyma</taxon>
    </lineage>
</organism>
<evidence type="ECO:0000313" key="11">
    <source>
        <dbReference type="EMBL" id="CCC70512.1"/>
    </source>
</evidence>
<comment type="similarity">
    <text evidence="8">Belongs to the TRAFAC class dynamin-like GTPase superfamily. GB1/RHD3 GTPase family. RHD3 subfamily.</text>
</comment>
<dbReference type="InterPro" id="IPR027417">
    <property type="entry name" value="P-loop_NTPase"/>
</dbReference>
<dbReference type="Gene3D" id="3.40.50.300">
    <property type="entry name" value="P-loop containing nucleotide triphosphate hydrolases"/>
    <property type="match status" value="1"/>
</dbReference>
<dbReference type="RefSeq" id="XP_003676868.1">
    <property type="nucleotide sequence ID" value="XM_003676820.1"/>
</dbReference>
<dbReference type="KEGG" id="ncs:NCAS_0F00280"/>
<feature type="topological domain" description="Lumenal" evidence="8">
    <location>
        <begin position="705"/>
        <end position="707"/>
    </location>
</feature>
<dbReference type="AlphaFoldDB" id="G0VG92"/>
<reference evidence="11 12" key="1">
    <citation type="journal article" date="2011" name="Proc. Natl. Acad. Sci. U.S.A.">
        <title>Evolutionary erosion of yeast sex chromosomes by mating-type switching accidents.</title>
        <authorList>
            <person name="Gordon J.L."/>
            <person name="Armisen D."/>
            <person name="Proux-Wera E."/>
            <person name="Oheigeartaigh S.S."/>
            <person name="Byrne K.P."/>
            <person name="Wolfe K.H."/>
        </authorList>
    </citation>
    <scope>NUCLEOTIDE SEQUENCE [LARGE SCALE GENOMIC DNA]</scope>
    <source>
        <strain evidence="12">ATCC 76901 / BCRC 22586 / CBS 4309 / NBRC 1992 / NRRL Y-12630</strain>
    </source>
</reference>
<dbReference type="InParanoid" id="G0VG92"/>
<evidence type="ECO:0000256" key="4">
    <source>
        <dbReference type="ARBA" id="ARBA00022824"/>
    </source>
</evidence>
<evidence type="ECO:0000256" key="7">
    <source>
        <dbReference type="ARBA" id="ARBA00023136"/>
    </source>
</evidence>
<keyword evidence="2 8" id="KW-0547">Nucleotide-binding</keyword>
<feature type="topological domain" description="Cytoplasmic" evidence="8">
    <location>
        <begin position="1"/>
        <end position="683"/>
    </location>
</feature>
<keyword evidence="6 8" id="KW-0342">GTP-binding</keyword>
<feature type="transmembrane region" description="Helical" evidence="9">
    <location>
        <begin position="707"/>
        <end position="724"/>
    </location>
</feature>
<dbReference type="FunFam" id="3.40.50.300:FF:000727">
    <property type="entry name" value="Protein SEY1 homolog"/>
    <property type="match status" value="1"/>
</dbReference>
<evidence type="ECO:0000256" key="8">
    <source>
        <dbReference type="HAMAP-Rule" id="MF_03109"/>
    </source>
</evidence>